<dbReference type="EMBL" id="JBHLTR010000131">
    <property type="protein sequence ID" value="MFC0562453.1"/>
    <property type="molecule type" value="Genomic_DNA"/>
</dbReference>
<proteinExistence type="predicted"/>
<accession>A0ABV6NNX2</accession>
<evidence type="ECO:0000313" key="2">
    <source>
        <dbReference type="Proteomes" id="UP001589833"/>
    </source>
</evidence>
<protein>
    <submittedName>
        <fullName evidence="1">Uncharacterized protein</fullName>
    </submittedName>
</protein>
<dbReference type="RefSeq" id="WP_273844708.1">
    <property type="nucleotide sequence ID" value="NZ_JAQQWT010000010.1"/>
</dbReference>
<organism evidence="1 2">
    <name type="scientific">Halalkalibacter alkalisediminis</name>
    <dbReference type="NCBI Taxonomy" id="935616"/>
    <lineage>
        <taxon>Bacteria</taxon>
        <taxon>Bacillati</taxon>
        <taxon>Bacillota</taxon>
        <taxon>Bacilli</taxon>
        <taxon>Bacillales</taxon>
        <taxon>Bacillaceae</taxon>
        <taxon>Halalkalibacter</taxon>
    </lineage>
</organism>
<dbReference type="Proteomes" id="UP001589833">
    <property type="component" value="Unassembled WGS sequence"/>
</dbReference>
<name>A0ABV6NNX2_9BACI</name>
<gene>
    <name evidence="1" type="ORF">ACFFH4_26860</name>
</gene>
<keyword evidence="2" id="KW-1185">Reference proteome</keyword>
<comment type="caution">
    <text evidence="1">The sequence shown here is derived from an EMBL/GenBank/DDBJ whole genome shotgun (WGS) entry which is preliminary data.</text>
</comment>
<sequence length="43" mass="5022">MKEEFIHFFEKALNRELSELELKVIINMVNQQEALNSPVSNST</sequence>
<evidence type="ECO:0000313" key="1">
    <source>
        <dbReference type="EMBL" id="MFC0562453.1"/>
    </source>
</evidence>
<reference evidence="1 2" key="1">
    <citation type="submission" date="2024-09" db="EMBL/GenBank/DDBJ databases">
        <authorList>
            <person name="Sun Q."/>
            <person name="Mori K."/>
        </authorList>
    </citation>
    <scope>NUCLEOTIDE SEQUENCE [LARGE SCALE GENOMIC DNA]</scope>
    <source>
        <strain evidence="1 2">NCAIM B.02301</strain>
    </source>
</reference>